<dbReference type="InterPro" id="IPR042176">
    <property type="entry name" value="Pantoate_ligase_C"/>
</dbReference>
<comment type="function">
    <text evidence="8">Catalyzes the condensation of pantoate with beta-alanine in an ATP-dependent reaction via a pantoyl-adenylate intermediate.</text>
</comment>
<evidence type="ECO:0000313" key="10">
    <source>
        <dbReference type="Proteomes" id="UP000198520"/>
    </source>
</evidence>
<dbReference type="OrthoDB" id="9773087at2"/>
<feature type="active site" description="Proton donor" evidence="8">
    <location>
        <position position="36"/>
    </location>
</feature>
<keyword evidence="8" id="KW-0963">Cytoplasm</keyword>
<feature type="binding site" evidence="8">
    <location>
        <begin position="29"/>
        <end position="36"/>
    </location>
    <ligand>
        <name>ATP</name>
        <dbReference type="ChEBI" id="CHEBI:30616"/>
    </ligand>
</feature>
<keyword evidence="4 8" id="KW-0566">Pantothenate biosynthesis</keyword>
<keyword evidence="3 8" id="KW-0436">Ligase</keyword>
<organism evidence="9 10">
    <name type="scientific">Flavimobilis marinus</name>
    <dbReference type="NCBI Taxonomy" id="285351"/>
    <lineage>
        <taxon>Bacteria</taxon>
        <taxon>Bacillati</taxon>
        <taxon>Actinomycetota</taxon>
        <taxon>Actinomycetes</taxon>
        <taxon>Micrococcales</taxon>
        <taxon>Jonesiaceae</taxon>
        <taxon>Flavimobilis</taxon>
    </lineage>
</organism>
<evidence type="ECO:0000256" key="3">
    <source>
        <dbReference type="ARBA" id="ARBA00022598"/>
    </source>
</evidence>
<sequence>MTTLVRTRAELDAALASPPRGRRAVVMTMGALHSGHTSLVHAARDLVGPHGQVVVTVFVNPLQFGPNEDFAQYPRDLEADLATLAASGAAVDLVLAPDVAEVYPGYPDAPLVRVSAGRLGEVLEGASRPGHFDGVLTVVLKLLHLVQPDVAVFGEKDAQQLLLIRRMVTDLDVPVEVVGVPIARADDGVALSSRNAYLSAAERESARALSGALRAGAAAGALGAEAVRAAAQEVLAEACLTPDYLRLVDPTTVDEVPSDHGGPALLLVAARVGTTRLIDNMAVQVTDPGETTR</sequence>
<evidence type="ECO:0000313" key="9">
    <source>
        <dbReference type="EMBL" id="SFF21121.1"/>
    </source>
</evidence>
<evidence type="ECO:0000256" key="2">
    <source>
        <dbReference type="ARBA" id="ARBA00009256"/>
    </source>
</evidence>
<feature type="binding site" evidence="8">
    <location>
        <begin position="191"/>
        <end position="194"/>
    </location>
    <ligand>
        <name>ATP</name>
        <dbReference type="ChEBI" id="CHEBI:30616"/>
    </ligand>
</feature>
<comment type="miscellaneous">
    <text evidence="8">The reaction proceeds by a bi uni uni bi ping pong mechanism.</text>
</comment>
<feature type="binding site" evidence="8">
    <location>
        <position position="183"/>
    </location>
    <ligand>
        <name>ATP</name>
        <dbReference type="ChEBI" id="CHEBI:30616"/>
    </ligand>
</feature>
<protein>
    <recommendedName>
        <fullName evidence="8">Pantothenate synthetase</fullName>
        <shortName evidence="8">PS</shortName>
        <ecNumber evidence="8">6.3.2.1</ecNumber>
    </recommendedName>
    <alternativeName>
        <fullName evidence="8">Pantoate--beta-alanine ligase</fullName>
    </alternativeName>
    <alternativeName>
        <fullName evidence="8">Pantoate-activating enzyme</fullName>
    </alternativeName>
</protein>
<feature type="binding site" evidence="8">
    <location>
        <position position="63"/>
    </location>
    <ligand>
        <name>(R)-pantoate</name>
        <dbReference type="ChEBI" id="CHEBI:15980"/>
    </ligand>
</feature>
<comment type="catalytic activity">
    <reaction evidence="7 8">
        <text>(R)-pantoate + beta-alanine + ATP = (R)-pantothenate + AMP + diphosphate + H(+)</text>
        <dbReference type="Rhea" id="RHEA:10912"/>
        <dbReference type="ChEBI" id="CHEBI:15378"/>
        <dbReference type="ChEBI" id="CHEBI:15980"/>
        <dbReference type="ChEBI" id="CHEBI:29032"/>
        <dbReference type="ChEBI" id="CHEBI:30616"/>
        <dbReference type="ChEBI" id="CHEBI:33019"/>
        <dbReference type="ChEBI" id="CHEBI:57966"/>
        <dbReference type="ChEBI" id="CHEBI:456215"/>
        <dbReference type="EC" id="6.3.2.1"/>
    </reaction>
</comment>
<name>A0A1I2GX29_9MICO</name>
<evidence type="ECO:0000256" key="7">
    <source>
        <dbReference type="ARBA" id="ARBA00048258"/>
    </source>
</evidence>
<dbReference type="InterPro" id="IPR003721">
    <property type="entry name" value="Pantoate_ligase"/>
</dbReference>
<dbReference type="GO" id="GO:0005524">
    <property type="term" value="F:ATP binding"/>
    <property type="evidence" value="ECO:0007669"/>
    <property type="project" value="UniProtKB-KW"/>
</dbReference>
<dbReference type="HAMAP" id="MF_00158">
    <property type="entry name" value="PanC"/>
    <property type="match status" value="1"/>
</dbReference>
<dbReference type="SUPFAM" id="SSF52374">
    <property type="entry name" value="Nucleotidylyl transferase"/>
    <property type="match status" value="1"/>
</dbReference>
<dbReference type="EC" id="6.3.2.1" evidence="8"/>
<evidence type="ECO:0000256" key="6">
    <source>
        <dbReference type="ARBA" id="ARBA00022840"/>
    </source>
</evidence>
<comment type="similarity">
    <text evidence="2 8">Belongs to the pantothenate synthetase family.</text>
</comment>
<comment type="pathway">
    <text evidence="1 8">Cofactor biosynthesis; (R)-pantothenate biosynthesis; (R)-pantothenate from (R)-pantoate and beta-alanine: step 1/1.</text>
</comment>
<comment type="subunit">
    <text evidence="8">Homodimer.</text>
</comment>
<accession>A0A1I2GX29</accession>
<feature type="binding site" evidence="8">
    <location>
        <position position="160"/>
    </location>
    <ligand>
        <name>(R)-pantoate</name>
        <dbReference type="ChEBI" id="CHEBI:15980"/>
    </ligand>
</feature>
<gene>
    <name evidence="8" type="primary">panC</name>
    <name evidence="9" type="ORF">SAMN04488035_1998</name>
</gene>
<comment type="subcellular location">
    <subcellularLocation>
        <location evidence="8">Cytoplasm</location>
    </subcellularLocation>
</comment>
<feature type="binding site" evidence="8">
    <location>
        <begin position="154"/>
        <end position="157"/>
    </location>
    <ligand>
        <name>ATP</name>
        <dbReference type="ChEBI" id="CHEBI:30616"/>
    </ligand>
</feature>
<dbReference type="GO" id="GO:0005829">
    <property type="term" value="C:cytosol"/>
    <property type="evidence" value="ECO:0007669"/>
    <property type="project" value="TreeGrafter"/>
</dbReference>
<dbReference type="Gene3D" id="3.30.1300.10">
    <property type="entry name" value="Pantoate-beta-alanine ligase, C-terminal domain"/>
    <property type="match status" value="1"/>
</dbReference>
<dbReference type="STRING" id="285351.SAMN04488035_1998"/>
<evidence type="ECO:0000256" key="4">
    <source>
        <dbReference type="ARBA" id="ARBA00022655"/>
    </source>
</evidence>
<dbReference type="GO" id="GO:0004592">
    <property type="term" value="F:pantoate-beta-alanine ligase activity"/>
    <property type="evidence" value="ECO:0007669"/>
    <property type="project" value="UniProtKB-UniRule"/>
</dbReference>
<dbReference type="InterPro" id="IPR014729">
    <property type="entry name" value="Rossmann-like_a/b/a_fold"/>
</dbReference>
<feature type="binding site" evidence="8">
    <location>
        <position position="63"/>
    </location>
    <ligand>
        <name>beta-alanine</name>
        <dbReference type="ChEBI" id="CHEBI:57966"/>
    </ligand>
</feature>
<dbReference type="PANTHER" id="PTHR21299:SF1">
    <property type="entry name" value="PANTOATE--BETA-ALANINE LIGASE"/>
    <property type="match status" value="1"/>
</dbReference>
<evidence type="ECO:0000256" key="8">
    <source>
        <dbReference type="HAMAP-Rule" id="MF_00158"/>
    </source>
</evidence>
<evidence type="ECO:0000256" key="5">
    <source>
        <dbReference type="ARBA" id="ARBA00022741"/>
    </source>
</evidence>
<dbReference type="Gene3D" id="3.40.50.620">
    <property type="entry name" value="HUPs"/>
    <property type="match status" value="1"/>
</dbReference>
<dbReference type="RefSeq" id="WP_093378049.1">
    <property type="nucleotide sequence ID" value="NZ_BNAN01000003.1"/>
</dbReference>
<keyword evidence="5 8" id="KW-0547">Nucleotide-binding</keyword>
<dbReference type="UniPathway" id="UPA00028">
    <property type="reaction ID" value="UER00005"/>
</dbReference>
<dbReference type="AlphaFoldDB" id="A0A1I2GX29"/>
<dbReference type="NCBIfam" id="TIGR00018">
    <property type="entry name" value="panC"/>
    <property type="match status" value="1"/>
</dbReference>
<dbReference type="Pfam" id="PF02569">
    <property type="entry name" value="Pantoate_ligase"/>
    <property type="match status" value="1"/>
</dbReference>
<proteinExistence type="inferred from homology"/>
<keyword evidence="10" id="KW-1185">Reference proteome</keyword>
<keyword evidence="6 8" id="KW-0067">ATP-binding</keyword>
<evidence type="ECO:0000256" key="1">
    <source>
        <dbReference type="ARBA" id="ARBA00004990"/>
    </source>
</evidence>
<dbReference type="EMBL" id="FONZ01000003">
    <property type="protein sequence ID" value="SFF21121.1"/>
    <property type="molecule type" value="Genomic_DNA"/>
</dbReference>
<dbReference type="CDD" id="cd00560">
    <property type="entry name" value="PanC"/>
    <property type="match status" value="1"/>
</dbReference>
<reference evidence="10" key="1">
    <citation type="submission" date="2016-10" db="EMBL/GenBank/DDBJ databases">
        <authorList>
            <person name="Varghese N."/>
            <person name="Submissions S."/>
        </authorList>
    </citation>
    <scope>NUCLEOTIDE SEQUENCE [LARGE SCALE GENOMIC DNA]</scope>
    <source>
        <strain evidence="10">DSM 19083</strain>
    </source>
</reference>
<dbReference type="PANTHER" id="PTHR21299">
    <property type="entry name" value="CYTIDYLATE KINASE/PANTOATE-BETA-ALANINE LIGASE"/>
    <property type="match status" value="1"/>
</dbReference>
<dbReference type="GO" id="GO:0015940">
    <property type="term" value="P:pantothenate biosynthetic process"/>
    <property type="evidence" value="ECO:0007669"/>
    <property type="project" value="UniProtKB-UniRule"/>
</dbReference>
<dbReference type="Proteomes" id="UP000198520">
    <property type="component" value="Unassembled WGS sequence"/>
</dbReference>